<gene>
    <name evidence="2" type="ORF">I7I51_00420</name>
</gene>
<name>A0A8A1MFN2_AJECA</name>
<dbReference type="AlphaFoldDB" id="A0A8A1MFN2"/>
<proteinExistence type="predicted"/>
<organism evidence="2 3">
    <name type="scientific">Ajellomyces capsulatus</name>
    <name type="common">Darling's disease fungus</name>
    <name type="synonym">Histoplasma capsulatum</name>
    <dbReference type="NCBI Taxonomy" id="5037"/>
    <lineage>
        <taxon>Eukaryota</taxon>
        <taxon>Fungi</taxon>
        <taxon>Dikarya</taxon>
        <taxon>Ascomycota</taxon>
        <taxon>Pezizomycotina</taxon>
        <taxon>Eurotiomycetes</taxon>
        <taxon>Eurotiomycetidae</taxon>
        <taxon>Onygenales</taxon>
        <taxon>Ajellomycetaceae</taxon>
        <taxon>Histoplasma</taxon>
    </lineage>
</organism>
<accession>A0A8A1MFN2</accession>
<evidence type="ECO:0000256" key="1">
    <source>
        <dbReference type="SAM" id="MobiDB-lite"/>
    </source>
</evidence>
<dbReference type="EMBL" id="CP069114">
    <property type="protein sequence ID" value="QSS63362.1"/>
    <property type="molecule type" value="Genomic_DNA"/>
</dbReference>
<dbReference type="Proteomes" id="UP000663671">
    <property type="component" value="Chromosome 1"/>
</dbReference>
<feature type="region of interest" description="Disordered" evidence="1">
    <location>
        <begin position="1"/>
        <end position="41"/>
    </location>
</feature>
<feature type="compositionally biased region" description="Polar residues" evidence="1">
    <location>
        <begin position="27"/>
        <end position="41"/>
    </location>
</feature>
<dbReference type="VEuPathDB" id="FungiDB:I7I51_00420"/>
<sequence length="41" mass="5146">MLVHCGEERSRVITRPRRRKQKHPRYLTQTDLPQNFKQERR</sequence>
<protein>
    <submittedName>
        <fullName evidence="2">No significant blast hit</fullName>
    </submittedName>
</protein>
<reference evidence="2" key="1">
    <citation type="submission" date="2021-01" db="EMBL/GenBank/DDBJ databases">
        <title>Chromosome-level genome assembly of a human fungal pathogen reveals clustering of transcriptionally co-regulated genes.</title>
        <authorList>
            <person name="Voorhies M."/>
            <person name="Cohen S."/>
            <person name="Shea T.P."/>
            <person name="Petrus S."/>
            <person name="Munoz J.F."/>
            <person name="Poplawski S."/>
            <person name="Goldman W.E."/>
            <person name="Michael T."/>
            <person name="Cuomo C.A."/>
            <person name="Sil A."/>
            <person name="Beyhan S."/>
        </authorList>
    </citation>
    <scope>NUCLEOTIDE SEQUENCE</scope>
    <source>
        <strain evidence="2">WU24</strain>
    </source>
</reference>
<feature type="compositionally biased region" description="Basic residues" evidence="1">
    <location>
        <begin position="12"/>
        <end position="25"/>
    </location>
</feature>
<evidence type="ECO:0000313" key="3">
    <source>
        <dbReference type="Proteomes" id="UP000663671"/>
    </source>
</evidence>
<evidence type="ECO:0000313" key="2">
    <source>
        <dbReference type="EMBL" id="QSS63362.1"/>
    </source>
</evidence>
<feature type="compositionally biased region" description="Basic and acidic residues" evidence="1">
    <location>
        <begin position="1"/>
        <end position="11"/>
    </location>
</feature>